<dbReference type="PANTHER" id="PTHR10010">
    <property type="entry name" value="SOLUTE CARRIER FAMILY 34 SODIUM PHOSPHATE , MEMBER 2-RELATED"/>
    <property type="match status" value="1"/>
</dbReference>
<dbReference type="eggNOG" id="COG1283">
    <property type="taxonomic scope" value="Bacteria"/>
</dbReference>
<dbReference type="RefSeq" id="WP_015424484.1">
    <property type="nucleotide sequence ID" value="NC_020449.1"/>
</dbReference>
<dbReference type="InterPro" id="IPR038078">
    <property type="entry name" value="PhoU-like_sf"/>
</dbReference>
<feature type="domain" description="PhoU" evidence="7">
    <location>
        <begin position="352"/>
        <end position="436"/>
    </location>
</feature>
<dbReference type="InterPro" id="IPR004633">
    <property type="entry name" value="NaPi_cotrn-rel/YqeW-like"/>
</dbReference>
<comment type="subcellular location">
    <subcellularLocation>
        <location evidence="1">Cell membrane</location>
        <topology evidence="1">Multi-pass membrane protein</topology>
    </subcellularLocation>
</comment>
<feature type="transmembrane region" description="Helical" evidence="6">
    <location>
        <begin position="174"/>
        <end position="199"/>
    </location>
</feature>
<keyword evidence="5 6" id="KW-0472">Membrane</keyword>
<dbReference type="NCBIfam" id="NF037997">
    <property type="entry name" value="Na_Pi_symport"/>
    <property type="match status" value="1"/>
</dbReference>
<feature type="transmembrane region" description="Helical" evidence="6">
    <location>
        <begin position="67"/>
        <end position="89"/>
    </location>
</feature>
<feature type="domain" description="PhoU" evidence="7">
    <location>
        <begin position="458"/>
        <end position="540"/>
    </location>
</feature>
<feature type="transmembrane region" description="Helical" evidence="6">
    <location>
        <begin position="101"/>
        <end position="123"/>
    </location>
</feature>
<proteinExistence type="predicted"/>
<dbReference type="GO" id="GO:0005886">
    <property type="term" value="C:plasma membrane"/>
    <property type="evidence" value="ECO:0007669"/>
    <property type="project" value="UniProtKB-SubCell"/>
</dbReference>
<feature type="transmembrane region" description="Helical" evidence="6">
    <location>
        <begin position="6"/>
        <end position="21"/>
    </location>
</feature>
<evidence type="ECO:0000256" key="3">
    <source>
        <dbReference type="ARBA" id="ARBA00022692"/>
    </source>
</evidence>
<keyword evidence="2" id="KW-1003">Cell membrane</keyword>
<dbReference type="SUPFAM" id="SSF109755">
    <property type="entry name" value="PhoU-like"/>
    <property type="match status" value="1"/>
</dbReference>
<dbReference type="GO" id="GO:0044341">
    <property type="term" value="P:sodium-dependent phosphate transport"/>
    <property type="evidence" value="ECO:0007669"/>
    <property type="project" value="InterPro"/>
</dbReference>
<evidence type="ECO:0000256" key="5">
    <source>
        <dbReference type="ARBA" id="ARBA00023136"/>
    </source>
</evidence>
<dbReference type="Pfam" id="PF02690">
    <property type="entry name" value="Na_Pi_cotrans"/>
    <property type="match status" value="2"/>
</dbReference>
<dbReference type="InterPro" id="IPR003841">
    <property type="entry name" value="Na/Pi_transpt"/>
</dbReference>
<dbReference type="Proteomes" id="UP000002019">
    <property type="component" value="Chromosome"/>
</dbReference>
<gene>
    <name evidence="8" type="ordered locus">CLOAM0742</name>
</gene>
<dbReference type="GO" id="GO:0005436">
    <property type="term" value="F:sodium:phosphate symporter activity"/>
    <property type="evidence" value="ECO:0007669"/>
    <property type="project" value="InterPro"/>
</dbReference>
<dbReference type="InterPro" id="IPR026022">
    <property type="entry name" value="PhoU_dom"/>
</dbReference>
<dbReference type="Pfam" id="PF01895">
    <property type="entry name" value="PhoU"/>
    <property type="match status" value="2"/>
</dbReference>
<accession>B0VH10</accession>
<dbReference type="PANTHER" id="PTHR10010:SF46">
    <property type="entry name" value="SODIUM-DEPENDENT PHOSPHATE TRANSPORT PROTEIN 2B"/>
    <property type="match status" value="1"/>
</dbReference>
<evidence type="ECO:0000256" key="6">
    <source>
        <dbReference type="SAM" id="Phobius"/>
    </source>
</evidence>
<evidence type="ECO:0000259" key="7">
    <source>
        <dbReference type="Pfam" id="PF01895"/>
    </source>
</evidence>
<dbReference type="NCBIfam" id="TIGR00704">
    <property type="entry name" value="NaPi_cotrn_rel"/>
    <property type="match status" value="1"/>
</dbReference>
<feature type="transmembrane region" description="Helical" evidence="6">
    <location>
        <begin position="41"/>
        <end position="61"/>
    </location>
</feature>
<keyword evidence="4 6" id="KW-1133">Transmembrane helix</keyword>
<dbReference type="Gene3D" id="1.20.58.220">
    <property type="entry name" value="Phosphate transport system protein phou homolog 2, domain 2"/>
    <property type="match status" value="1"/>
</dbReference>
<evidence type="ECO:0000256" key="2">
    <source>
        <dbReference type="ARBA" id="ARBA00022475"/>
    </source>
</evidence>
<evidence type="ECO:0000256" key="1">
    <source>
        <dbReference type="ARBA" id="ARBA00004651"/>
    </source>
</evidence>
<evidence type="ECO:0000256" key="4">
    <source>
        <dbReference type="ARBA" id="ARBA00022989"/>
    </source>
</evidence>
<protein>
    <submittedName>
        <fullName evidence="8">Na/Pi cotransporter II-related</fullName>
    </submittedName>
</protein>
<sequence>MNLLHIINLVGGLALFLFGINKMSDSLQAVAGSEMRRILKVLINTPLKGVLVGLGVTALIQSSSATTVMMIGLVNTGIMTLNQAVGVVMGANIGTTITAQLIAFNIGQYAFLFVILGVILLFIRKSRAMEHWSQILIGFGLLFVGLNVMAESVIPLQNSEVARNLMIKLATNPILSILVGTAFTMLIQSSSASIGIVMVLASTGLIPFEGALYLVFGDNIGTTITAWLAALSSSNTAKRVAMVHTLFNVFGTIIFGTLTYLGIYTLFINWITPGNVYAGQNMARHIANGHTMFNVINTILFLPFANQLAKLATKIIPPDKVETISLGEPKHLNYTIISNSDLAINQSIKEMREMLRLVRMELMLAYQAFKEKDYKKQMRVSRIEKAIDNLQREITLYLVAVNEKTNAEDIIHKIPALLHTVNDIEKIGDFTEEINKILNEQIIAKKHHLSPKFISIIDELHSKLLYMLDLSIDYLVELKEDYIYKIIEMEGRINETHHHLREEILSQVQNGKCNAAGGLNTIDYIDEVEEIADKLKNLVKAGTHNFVYNRNFVKEPEEEEEKTENDKELTDVF</sequence>
<evidence type="ECO:0000313" key="9">
    <source>
        <dbReference type="Proteomes" id="UP000002019"/>
    </source>
</evidence>
<feature type="transmembrane region" description="Helical" evidence="6">
    <location>
        <begin position="243"/>
        <end position="267"/>
    </location>
</feature>
<feature type="transmembrane region" description="Helical" evidence="6">
    <location>
        <begin position="135"/>
        <end position="154"/>
    </location>
</feature>
<dbReference type="STRING" id="459349.CLOAM0742"/>
<dbReference type="HOGENOM" id="CLU_025623_0_1_0"/>
<dbReference type="OrthoDB" id="9763003at2"/>
<keyword evidence="3 6" id="KW-0812">Transmembrane</keyword>
<reference evidence="8 9" key="1">
    <citation type="journal article" date="2008" name="J. Bacteriol.">
        <title>'Candidatus Cloacamonas acidaminovorans': genome sequence reconstruction provides a first glimpse of a new bacterial division.</title>
        <authorList>
            <person name="Pelletier E."/>
            <person name="Kreimeyer A."/>
            <person name="Bocs S."/>
            <person name="Rouy Z."/>
            <person name="Gyapay G."/>
            <person name="Chouari R."/>
            <person name="Riviere D."/>
            <person name="Ganesan A."/>
            <person name="Daegelen P."/>
            <person name="Sghir A."/>
            <person name="Cohen G.N."/>
            <person name="Medigue C."/>
            <person name="Weissenbach J."/>
            <person name="Le Paslier D."/>
        </authorList>
    </citation>
    <scope>NUCLEOTIDE SEQUENCE [LARGE SCALE GENOMIC DNA]</scope>
    <source>
        <strain evidence="9">Evry</strain>
    </source>
</reference>
<feature type="transmembrane region" description="Helical" evidence="6">
    <location>
        <begin position="211"/>
        <end position="231"/>
    </location>
</feature>
<dbReference type="AlphaFoldDB" id="B0VH10"/>
<organism evidence="8 9">
    <name type="scientific">Cloacimonas acidaminovorans (strain Evry)</name>
    <dbReference type="NCBI Taxonomy" id="459349"/>
    <lineage>
        <taxon>Bacteria</taxon>
        <taxon>Pseudomonadati</taxon>
        <taxon>Candidatus Cloacimonadota</taxon>
        <taxon>Candidatus Cloacimonadia</taxon>
        <taxon>Candidatus Cloacimonadales</taxon>
        <taxon>Candidatus Cloacimonadaceae</taxon>
        <taxon>Candidatus Cloacimonas</taxon>
    </lineage>
</organism>
<dbReference type="EMBL" id="CU466930">
    <property type="protein sequence ID" value="CAO80625.1"/>
    <property type="molecule type" value="Genomic_DNA"/>
</dbReference>
<name>B0VH10_CLOAI</name>
<evidence type="ECO:0000313" key="8">
    <source>
        <dbReference type="EMBL" id="CAO80625.1"/>
    </source>
</evidence>
<dbReference type="KEGG" id="caci:CLOAM0742"/>
<keyword evidence="9" id="KW-1185">Reference proteome</keyword>